<dbReference type="InterPro" id="IPR016164">
    <property type="entry name" value="FAD-linked_Oxase-like_C"/>
</dbReference>
<proteinExistence type="inferred from homology"/>
<keyword evidence="5" id="KW-0809">Transit peptide</keyword>
<dbReference type="FunFam" id="3.30.70.2740:FF:000001">
    <property type="entry name" value="D-lactate dehydrogenase mitochondrial"/>
    <property type="match status" value="1"/>
</dbReference>
<dbReference type="GO" id="GO:0071949">
    <property type="term" value="F:FAD binding"/>
    <property type="evidence" value="ECO:0007669"/>
    <property type="project" value="InterPro"/>
</dbReference>
<dbReference type="Proteomes" id="UP000219331">
    <property type="component" value="Unassembled WGS sequence"/>
</dbReference>
<feature type="domain" description="FAD-binding PCMH-type" evidence="8">
    <location>
        <begin position="50"/>
        <end position="227"/>
    </location>
</feature>
<dbReference type="GO" id="GO:0004458">
    <property type="term" value="F:D-lactate dehydrogenase (cytochrome) activity"/>
    <property type="evidence" value="ECO:0007669"/>
    <property type="project" value="UniProtKB-EC"/>
</dbReference>
<gene>
    <name evidence="9" type="ORF">SAMN05421512_101200</name>
</gene>
<dbReference type="InterPro" id="IPR016166">
    <property type="entry name" value="FAD-bd_PCMH"/>
</dbReference>
<keyword evidence="6" id="KW-0560">Oxidoreductase</keyword>
<dbReference type="SUPFAM" id="SSF56176">
    <property type="entry name" value="FAD-binding/transporter-associated domain-like"/>
    <property type="match status" value="1"/>
</dbReference>
<dbReference type="InterPro" id="IPR004113">
    <property type="entry name" value="FAD-bd_oxidored_4_C"/>
</dbReference>
<evidence type="ECO:0000256" key="5">
    <source>
        <dbReference type="ARBA" id="ARBA00022946"/>
    </source>
</evidence>
<dbReference type="Pfam" id="PF02913">
    <property type="entry name" value="FAD-oxidase_C"/>
    <property type="match status" value="1"/>
</dbReference>
<accession>A0A285R5B2</accession>
<dbReference type="InterPro" id="IPR006094">
    <property type="entry name" value="Oxid_FAD_bind_N"/>
</dbReference>
<dbReference type="Gene3D" id="3.30.70.2740">
    <property type="match status" value="1"/>
</dbReference>
<dbReference type="InterPro" id="IPR016171">
    <property type="entry name" value="Vanillyl_alc_oxidase_C-sub2"/>
</dbReference>
<sequence length="471" mass="50376">MSLASLQAAVQRNEEGIDLALKILAQRFGERFSTSAAVREQHGHTTTWLPNQAPDGVVFARSTEEVADVVQVCAQHKVPIIPFGTGSSLEGHVNAPAGGISVDVSQMNRVLQVNAEDLDCVVEAGVTRTQLNEYLRDTGLFFPIDPGADASLGGMAATRASGTNAVRYGTMKDVVLALTVVTADGRIVRTGGRAKKTAAGYDLTRLMVGSEGTLGIITEVTLRLYGIPEAVSGGVCPFPDLESACNAVITTIQSGLPVARIELLDANQIRACNAYSKLELQETPTLFLEFHGTQAGVREQSEIFGEIARDSGGGEFVWATKAEDRTRLWKARHDAYWAALGLRPGCKGVSTDVCVPISRLAECIDETYKDVEANGLLAPLVGHVGDGNFHVLVLVDVDNPQEIAKTEAFIERLNWRAIEMGGTCTGEHGVGQGKMKYLAREHGAGLDMMAAIKKALDPDNILNPGKIVRLD</sequence>
<dbReference type="Pfam" id="PF01565">
    <property type="entry name" value="FAD_binding_4"/>
    <property type="match status" value="1"/>
</dbReference>
<organism evidence="9 10">
    <name type="scientific">Stappia indica</name>
    <dbReference type="NCBI Taxonomy" id="538381"/>
    <lineage>
        <taxon>Bacteria</taxon>
        <taxon>Pseudomonadati</taxon>
        <taxon>Pseudomonadota</taxon>
        <taxon>Alphaproteobacteria</taxon>
        <taxon>Hyphomicrobiales</taxon>
        <taxon>Stappiaceae</taxon>
        <taxon>Stappia</taxon>
    </lineage>
</organism>
<dbReference type="AlphaFoldDB" id="A0A285R5B2"/>
<dbReference type="FunFam" id="3.30.465.10:FF:000016">
    <property type="entry name" value="probable D-lactate dehydrogenase, mitochondrial"/>
    <property type="match status" value="1"/>
</dbReference>
<dbReference type="PANTHER" id="PTHR11748:SF111">
    <property type="entry name" value="D-LACTATE DEHYDROGENASE, MITOCHONDRIAL-RELATED"/>
    <property type="match status" value="1"/>
</dbReference>
<evidence type="ECO:0000313" key="9">
    <source>
        <dbReference type="EMBL" id="SOB89290.1"/>
    </source>
</evidence>
<protein>
    <recommendedName>
        <fullName evidence="7">D-lactate dehydrogenase (cytochrome)</fullName>
        <ecNumber evidence="7">1.1.2.4</ecNumber>
    </recommendedName>
</protein>
<keyword evidence="3" id="KW-0285">Flavoprotein</keyword>
<evidence type="ECO:0000313" key="10">
    <source>
        <dbReference type="Proteomes" id="UP000219331"/>
    </source>
</evidence>
<dbReference type="FunFam" id="1.10.45.10:FF:000001">
    <property type="entry name" value="D-lactate dehydrogenase mitochondrial"/>
    <property type="match status" value="1"/>
</dbReference>
<dbReference type="InterPro" id="IPR016169">
    <property type="entry name" value="FAD-bd_PCMH_sub2"/>
</dbReference>
<dbReference type="GO" id="GO:1903457">
    <property type="term" value="P:lactate catabolic process"/>
    <property type="evidence" value="ECO:0007669"/>
    <property type="project" value="TreeGrafter"/>
</dbReference>
<evidence type="ECO:0000256" key="3">
    <source>
        <dbReference type="ARBA" id="ARBA00022630"/>
    </source>
</evidence>
<dbReference type="STRING" id="538381.GCA_001696535_01279"/>
<evidence type="ECO:0000256" key="1">
    <source>
        <dbReference type="ARBA" id="ARBA00001974"/>
    </source>
</evidence>
<evidence type="ECO:0000256" key="6">
    <source>
        <dbReference type="ARBA" id="ARBA00023002"/>
    </source>
</evidence>
<dbReference type="GO" id="GO:0008720">
    <property type="term" value="F:D-lactate dehydrogenase (NAD+) activity"/>
    <property type="evidence" value="ECO:0007669"/>
    <property type="project" value="TreeGrafter"/>
</dbReference>
<dbReference type="EC" id="1.1.2.4" evidence="7"/>
<evidence type="ECO:0000259" key="8">
    <source>
        <dbReference type="PROSITE" id="PS51387"/>
    </source>
</evidence>
<dbReference type="OrthoDB" id="9811557at2"/>
<comment type="similarity">
    <text evidence="2">Belongs to the FAD-binding oxidoreductase/transferase type 4 family.</text>
</comment>
<dbReference type="PANTHER" id="PTHR11748">
    <property type="entry name" value="D-LACTATE DEHYDROGENASE"/>
    <property type="match status" value="1"/>
</dbReference>
<dbReference type="Gene3D" id="3.30.465.10">
    <property type="match status" value="1"/>
</dbReference>
<dbReference type="EMBL" id="OBML01000001">
    <property type="protein sequence ID" value="SOB89290.1"/>
    <property type="molecule type" value="Genomic_DNA"/>
</dbReference>
<comment type="cofactor">
    <cofactor evidence="1">
        <name>FAD</name>
        <dbReference type="ChEBI" id="CHEBI:57692"/>
    </cofactor>
</comment>
<evidence type="ECO:0000256" key="4">
    <source>
        <dbReference type="ARBA" id="ARBA00022827"/>
    </source>
</evidence>
<dbReference type="SUPFAM" id="SSF55103">
    <property type="entry name" value="FAD-linked oxidases, C-terminal domain"/>
    <property type="match status" value="1"/>
</dbReference>
<evidence type="ECO:0000256" key="2">
    <source>
        <dbReference type="ARBA" id="ARBA00008000"/>
    </source>
</evidence>
<keyword evidence="4" id="KW-0274">FAD</keyword>
<evidence type="ECO:0000256" key="7">
    <source>
        <dbReference type="ARBA" id="ARBA00038897"/>
    </source>
</evidence>
<dbReference type="InterPro" id="IPR036318">
    <property type="entry name" value="FAD-bd_PCMH-like_sf"/>
</dbReference>
<dbReference type="RefSeq" id="WP_067217268.1">
    <property type="nucleotide sequence ID" value="NZ_JAJGNR010000001.1"/>
</dbReference>
<keyword evidence="10" id="KW-1185">Reference proteome</keyword>
<dbReference type="PROSITE" id="PS51387">
    <property type="entry name" value="FAD_PCMH"/>
    <property type="match status" value="1"/>
</dbReference>
<reference evidence="9 10" key="1">
    <citation type="submission" date="2017-08" db="EMBL/GenBank/DDBJ databases">
        <authorList>
            <person name="de Groot N.N."/>
        </authorList>
    </citation>
    <scope>NUCLEOTIDE SEQUENCE [LARGE SCALE GENOMIC DNA]</scope>
    <source>
        <strain evidence="9 10">USBA 352</strain>
    </source>
</reference>
<dbReference type="Gene3D" id="1.10.45.10">
    <property type="entry name" value="Vanillyl-alcohol Oxidase, Chain A, domain 4"/>
    <property type="match status" value="1"/>
</dbReference>
<name>A0A285R5B2_9HYPH</name>